<comment type="caution">
    <text evidence="2">The sequence shown here is derived from an EMBL/GenBank/DDBJ whole genome shotgun (WGS) entry which is preliminary data.</text>
</comment>
<dbReference type="AlphaFoldDB" id="A0A3F2RHT1"/>
<organism evidence="2 3">
    <name type="scientific">Phytophthora kernoviae</name>
    <dbReference type="NCBI Taxonomy" id="325452"/>
    <lineage>
        <taxon>Eukaryota</taxon>
        <taxon>Sar</taxon>
        <taxon>Stramenopiles</taxon>
        <taxon>Oomycota</taxon>
        <taxon>Peronosporomycetes</taxon>
        <taxon>Peronosporales</taxon>
        <taxon>Peronosporaceae</taxon>
        <taxon>Phytophthora</taxon>
    </lineage>
</organism>
<sequence length="99" mass="11115">MGGGSRFTVNLFPGLVLTSADHTQLVEIADSLVKAKFQEYQEFLNTQKYVDPERWKKYSRDGNTAQYLERTKSNPESKLPALLMVGPLPGSLNENMFGC</sequence>
<dbReference type="PANTHER" id="PTHR13510">
    <property type="entry name" value="FYVE-FINGER-CONTAINING RAB5 EFFECTOR PROTEIN RABENOSYN-5-RELATED"/>
    <property type="match status" value="1"/>
</dbReference>
<feature type="non-terminal residue" evidence="2">
    <location>
        <position position="99"/>
    </location>
</feature>
<evidence type="ECO:0000313" key="1">
    <source>
        <dbReference type="EMBL" id="RLN49134.1"/>
    </source>
</evidence>
<proteinExistence type="predicted"/>
<evidence type="ECO:0000313" key="3">
    <source>
        <dbReference type="Proteomes" id="UP000277300"/>
    </source>
</evidence>
<protein>
    <submittedName>
        <fullName evidence="2">Uncharacterized protein</fullName>
    </submittedName>
</protein>
<dbReference type="PANTHER" id="PTHR13510:SF44">
    <property type="entry name" value="RABENOSYN-5"/>
    <property type="match status" value="1"/>
</dbReference>
<dbReference type="InterPro" id="IPR052727">
    <property type="entry name" value="Rab4/Rab5_effector"/>
</dbReference>
<dbReference type="OrthoDB" id="126154at2759"/>
<evidence type="ECO:0000313" key="2">
    <source>
        <dbReference type="EMBL" id="RLN57346.1"/>
    </source>
</evidence>
<gene>
    <name evidence="1" type="ORF">BBJ29_007174</name>
    <name evidence="2" type="ORF">BBP00_00007538</name>
</gene>
<evidence type="ECO:0000313" key="4">
    <source>
        <dbReference type="Proteomes" id="UP000284657"/>
    </source>
</evidence>
<dbReference type="EMBL" id="MBDO02000311">
    <property type="protein sequence ID" value="RLN57346.1"/>
    <property type="molecule type" value="Genomic_DNA"/>
</dbReference>
<dbReference type="Proteomes" id="UP000277300">
    <property type="component" value="Unassembled WGS sequence"/>
</dbReference>
<dbReference type="Proteomes" id="UP000284657">
    <property type="component" value="Unassembled WGS sequence"/>
</dbReference>
<name>A0A3F2RHT1_9STRA</name>
<accession>A0A3F2RHT1</accession>
<reference evidence="3 4" key="1">
    <citation type="submission" date="2018-07" db="EMBL/GenBank/DDBJ databases">
        <title>Genome sequencing of oomycete isolates from Chile give support for New Zealand origin for Phytophthora kernoviae and make available the first Nothophytophthora sp. genome.</title>
        <authorList>
            <person name="Studholme D.J."/>
            <person name="Sanfuentes E."/>
            <person name="Panda P."/>
            <person name="Hill R."/>
            <person name="Sambles C."/>
            <person name="Grant M."/>
            <person name="Williams N.M."/>
            <person name="Mcdougal R.L."/>
        </authorList>
    </citation>
    <scope>NUCLEOTIDE SEQUENCE [LARGE SCALE GENOMIC DNA]</scope>
    <source>
        <strain evidence="2">Chile6</strain>
        <strain evidence="1">Chile7</strain>
    </source>
</reference>
<dbReference type="EMBL" id="MBAD02002191">
    <property type="protein sequence ID" value="RLN49134.1"/>
    <property type="molecule type" value="Genomic_DNA"/>
</dbReference>